<gene>
    <name evidence="1" type="ORF">CK500_04060</name>
</gene>
<accession>A0A2A2FJD9</accession>
<reference evidence="1 2" key="1">
    <citation type="submission" date="2017-08" db="EMBL/GenBank/DDBJ databases">
        <title>The strain WRN001 was isolated from Binhai saline alkaline soil, Tianjin, China.</title>
        <authorList>
            <person name="Liu D."/>
            <person name="Zhang G."/>
        </authorList>
    </citation>
    <scope>NUCLEOTIDE SEQUENCE [LARGE SCALE GENOMIC DNA]</scope>
    <source>
        <strain evidence="1 2">WN019</strain>
    </source>
</reference>
<name>A0A2A2FJD9_9EURY</name>
<dbReference type="EMBL" id="NSKC01000002">
    <property type="protein sequence ID" value="PAU84699.1"/>
    <property type="molecule type" value="Genomic_DNA"/>
</dbReference>
<protein>
    <submittedName>
        <fullName evidence="1">Uncharacterized protein</fullName>
    </submittedName>
</protein>
<comment type="caution">
    <text evidence="1">The sequence shown here is derived from an EMBL/GenBank/DDBJ whole genome shotgun (WGS) entry which is preliminary data.</text>
</comment>
<sequence length="133" mass="15160">MTNVGTVTNEQRTEIWSDTDTLSAGEYYSGWITLNQGDSVDYFIRQLGDGARPKLVIENENRDILEEEAVAAVIDDEFTAPDDGEYYFRWENTATLTSGNWRWEFEAVSQDVVPADVSVTVERKFTEETEVCE</sequence>
<organism evidence="1 2">
    <name type="scientific">Halorubrum salipaludis</name>
    <dbReference type="NCBI Taxonomy" id="2032630"/>
    <lineage>
        <taxon>Archaea</taxon>
        <taxon>Methanobacteriati</taxon>
        <taxon>Methanobacteriota</taxon>
        <taxon>Stenosarchaea group</taxon>
        <taxon>Halobacteria</taxon>
        <taxon>Halobacteriales</taxon>
        <taxon>Haloferacaceae</taxon>
        <taxon>Halorubrum</taxon>
    </lineage>
</organism>
<proteinExistence type="predicted"/>
<evidence type="ECO:0000313" key="1">
    <source>
        <dbReference type="EMBL" id="PAU84699.1"/>
    </source>
</evidence>
<dbReference type="Proteomes" id="UP000218083">
    <property type="component" value="Unassembled WGS sequence"/>
</dbReference>
<dbReference type="AlphaFoldDB" id="A0A2A2FJD9"/>
<evidence type="ECO:0000313" key="2">
    <source>
        <dbReference type="Proteomes" id="UP000218083"/>
    </source>
</evidence>
<keyword evidence="2" id="KW-1185">Reference proteome</keyword>